<accession>A0A0C3AFN7</accession>
<sequence length="51" mass="5598">MSLSGARQAPALFSFPCSTTLVCTSQCGSSLSIPLRVSDEWHRSFDFVFRA</sequence>
<dbReference type="HOGENOM" id="CLU_3107757_0_0_1"/>
<evidence type="ECO:0000313" key="2">
    <source>
        <dbReference type="Proteomes" id="UP000053989"/>
    </source>
</evidence>
<dbReference type="AlphaFoldDB" id="A0A0C3AFN7"/>
<name>A0A0C3AFN7_9AGAM</name>
<proteinExistence type="predicted"/>
<dbReference type="EMBL" id="KN822032">
    <property type="protein sequence ID" value="KIM63742.1"/>
    <property type="molecule type" value="Genomic_DNA"/>
</dbReference>
<reference evidence="1 2" key="1">
    <citation type="submission" date="2014-04" db="EMBL/GenBank/DDBJ databases">
        <authorList>
            <consortium name="DOE Joint Genome Institute"/>
            <person name="Kuo A."/>
            <person name="Kohler A."/>
            <person name="Nagy L.G."/>
            <person name="Floudas D."/>
            <person name="Copeland A."/>
            <person name="Barry K.W."/>
            <person name="Cichocki N."/>
            <person name="Veneault-Fourrey C."/>
            <person name="LaButti K."/>
            <person name="Lindquist E.A."/>
            <person name="Lipzen A."/>
            <person name="Lundell T."/>
            <person name="Morin E."/>
            <person name="Murat C."/>
            <person name="Sun H."/>
            <person name="Tunlid A."/>
            <person name="Henrissat B."/>
            <person name="Grigoriev I.V."/>
            <person name="Hibbett D.S."/>
            <person name="Martin F."/>
            <person name="Nordberg H.P."/>
            <person name="Cantor M.N."/>
            <person name="Hua S.X."/>
        </authorList>
    </citation>
    <scope>NUCLEOTIDE SEQUENCE [LARGE SCALE GENOMIC DNA]</scope>
    <source>
        <strain evidence="1 2">Foug A</strain>
    </source>
</reference>
<organism evidence="1 2">
    <name type="scientific">Scleroderma citrinum Foug A</name>
    <dbReference type="NCBI Taxonomy" id="1036808"/>
    <lineage>
        <taxon>Eukaryota</taxon>
        <taxon>Fungi</taxon>
        <taxon>Dikarya</taxon>
        <taxon>Basidiomycota</taxon>
        <taxon>Agaricomycotina</taxon>
        <taxon>Agaricomycetes</taxon>
        <taxon>Agaricomycetidae</taxon>
        <taxon>Boletales</taxon>
        <taxon>Sclerodermatineae</taxon>
        <taxon>Sclerodermataceae</taxon>
        <taxon>Scleroderma</taxon>
    </lineage>
</organism>
<protein>
    <submittedName>
        <fullName evidence="1">Uncharacterized protein</fullName>
    </submittedName>
</protein>
<reference evidence="2" key="2">
    <citation type="submission" date="2015-01" db="EMBL/GenBank/DDBJ databases">
        <title>Evolutionary Origins and Diversification of the Mycorrhizal Mutualists.</title>
        <authorList>
            <consortium name="DOE Joint Genome Institute"/>
            <consortium name="Mycorrhizal Genomics Consortium"/>
            <person name="Kohler A."/>
            <person name="Kuo A."/>
            <person name="Nagy L.G."/>
            <person name="Floudas D."/>
            <person name="Copeland A."/>
            <person name="Barry K.W."/>
            <person name="Cichocki N."/>
            <person name="Veneault-Fourrey C."/>
            <person name="LaButti K."/>
            <person name="Lindquist E.A."/>
            <person name="Lipzen A."/>
            <person name="Lundell T."/>
            <person name="Morin E."/>
            <person name="Murat C."/>
            <person name="Riley R."/>
            <person name="Ohm R."/>
            <person name="Sun H."/>
            <person name="Tunlid A."/>
            <person name="Henrissat B."/>
            <person name="Grigoriev I.V."/>
            <person name="Hibbett D.S."/>
            <person name="Martin F."/>
        </authorList>
    </citation>
    <scope>NUCLEOTIDE SEQUENCE [LARGE SCALE GENOMIC DNA]</scope>
    <source>
        <strain evidence="2">Foug A</strain>
    </source>
</reference>
<dbReference type="InParanoid" id="A0A0C3AFN7"/>
<keyword evidence="2" id="KW-1185">Reference proteome</keyword>
<gene>
    <name evidence="1" type="ORF">SCLCIDRAFT_1213893</name>
</gene>
<dbReference type="Proteomes" id="UP000053989">
    <property type="component" value="Unassembled WGS sequence"/>
</dbReference>
<evidence type="ECO:0000313" key="1">
    <source>
        <dbReference type="EMBL" id="KIM63742.1"/>
    </source>
</evidence>